<dbReference type="Gene3D" id="3.40.190.10">
    <property type="entry name" value="Periplasmic binding protein-like II"/>
    <property type="match status" value="2"/>
</dbReference>
<sequence length="273" mass="28632">MSSTSKIALAGFAVSFAALPVLAQDAQPSFIADKTFTVCTDATFPPMEFFESAGNANAVGFDIDLSKALAEKWGAEPRILVSEFTGLLPGLDAGRCDAVISGIPLTPERVASYPGVPYFSTAVAVFTSEKSELKIKDAADLAGKTVAVQAGTSYLARLEKVNDDLKSAGAAPIQIQTYPKQTDVIQQVLVGRADAAVSQDTELAYRNLQSPGQFKTIFTFPDTSDFAVFVRRIDGDEAAIKAAVAALAADGQLAKIAEKWGLSADNIVAGASQ</sequence>
<dbReference type="SMART" id="SM00062">
    <property type="entry name" value="PBPb"/>
    <property type="match status" value="1"/>
</dbReference>
<accession>A0A7X0KNM0</accession>
<evidence type="ECO:0000313" key="5">
    <source>
        <dbReference type="Proteomes" id="UP000536262"/>
    </source>
</evidence>
<dbReference type="Pfam" id="PF00497">
    <property type="entry name" value="SBP_bac_3"/>
    <property type="match status" value="1"/>
</dbReference>
<feature type="domain" description="Solute-binding protein family 3/N-terminal" evidence="3">
    <location>
        <begin position="35"/>
        <end position="264"/>
    </location>
</feature>
<dbReference type="Proteomes" id="UP000536262">
    <property type="component" value="Unassembled WGS sequence"/>
</dbReference>
<evidence type="ECO:0000313" key="4">
    <source>
        <dbReference type="EMBL" id="MBB6357312.1"/>
    </source>
</evidence>
<comment type="caution">
    <text evidence="4">The sequence shown here is derived from an EMBL/GenBank/DDBJ whole genome shotgun (WGS) entry which is preliminary data.</text>
</comment>
<proteinExistence type="predicted"/>
<evidence type="ECO:0000256" key="2">
    <source>
        <dbReference type="SAM" id="SignalP"/>
    </source>
</evidence>
<dbReference type="PANTHER" id="PTHR35936:SF17">
    <property type="entry name" value="ARGININE-BINDING EXTRACELLULAR PROTEIN ARTP"/>
    <property type="match status" value="1"/>
</dbReference>
<protein>
    <submittedName>
        <fullName evidence="4">Polar amino acid transport system substrate-binding protein</fullName>
    </submittedName>
</protein>
<keyword evidence="5" id="KW-1185">Reference proteome</keyword>
<feature type="chain" id="PRO_5030551664" evidence="2">
    <location>
        <begin position="24"/>
        <end position="273"/>
    </location>
</feature>
<dbReference type="PANTHER" id="PTHR35936">
    <property type="entry name" value="MEMBRANE-BOUND LYTIC MUREIN TRANSGLYCOSYLASE F"/>
    <property type="match status" value="1"/>
</dbReference>
<dbReference type="InterPro" id="IPR001638">
    <property type="entry name" value="Solute-binding_3/MltF_N"/>
</dbReference>
<dbReference type="SUPFAM" id="SSF53850">
    <property type="entry name" value="Periplasmic binding protein-like II"/>
    <property type="match status" value="1"/>
</dbReference>
<dbReference type="RefSeq" id="WP_184702046.1">
    <property type="nucleotide sequence ID" value="NZ_BAABEG010000004.1"/>
</dbReference>
<keyword evidence="1 2" id="KW-0732">Signal</keyword>
<evidence type="ECO:0000256" key="1">
    <source>
        <dbReference type="ARBA" id="ARBA00022729"/>
    </source>
</evidence>
<feature type="signal peptide" evidence="2">
    <location>
        <begin position="1"/>
        <end position="23"/>
    </location>
</feature>
<reference evidence="4 5" key="1">
    <citation type="submission" date="2020-08" db="EMBL/GenBank/DDBJ databases">
        <title>Genomic Encyclopedia of Type Strains, Phase IV (KMG-IV): sequencing the most valuable type-strain genomes for metagenomic binning, comparative biology and taxonomic classification.</title>
        <authorList>
            <person name="Goeker M."/>
        </authorList>
    </citation>
    <scope>NUCLEOTIDE SEQUENCE [LARGE SCALE GENOMIC DNA]</scope>
    <source>
        <strain evidence="4 5">DSM 7051</strain>
    </source>
</reference>
<dbReference type="AlphaFoldDB" id="A0A7X0KNM0"/>
<gene>
    <name evidence="4" type="ORF">GGR00_005133</name>
</gene>
<name>A0A7X0KNM0_9HYPH</name>
<evidence type="ECO:0000259" key="3">
    <source>
        <dbReference type="SMART" id="SM00062"/>
    </source>
</evidence>
<dbReference type="EMBL" id="JACHOU010000022">
    <property type="protein sequence ID" value="MBB6357312.1"/>
    <property type="molecule type" value="Genomic_DNA"/>
</dbReference>
<organism evidence="4 5">
    <name type="scientific">Aminobacter aganoensis</name>
    <dbReference type="NCBI Taxonomy" id="83264"/>
    <lineage>
        <taxon>Bacteria</taxon>
        <taxon>Pseudomonadati</taxon>
        <taxon>Pseudomonadota</taxon>
        <taxon>Alphaproteobacteria</taxon>
        <taxon>Hyphomicrobiales</taxon>
        <taxon>Phyllobacteriaceae</taxon>
        <taxon>Aminobacter</taxon>
    </lineage>
</organism>